<evidence type="ECO:0000313" key="5">
    <source>
        <dbReference type="Proteomes" id="UP000238314"/>
    </source>
</evidence>
<reference evidence="2 5" key="1">
    <citation type="submission" date="2016-11" db="EMBL/GenBank/DDBJ databases">
        <title>Whole genomes of Flavobacteriaceae.</title>
        <authorList>
            <person name="Stine C."/>
            <person name="Li C."/>
            <person name="Tadesse D."/>
        </authorList>
    </citation>
    <scope>NUCLEOTIDE SEQUENCE [LARGE SCALE GENOMIC DNA]</scope>
    <source>
        <strain evidence="2 5">DSM 21068</strain>
    </source>
</reference>
<sequence length="706" mass="83815">MKPGKYTIRELFVNREVEQIIIPEIQRDYVWKKEQVEGLLTSVHNDYEKFTKEEINVTADNDEIKKLFVNYYKKQQFASNIGFIYAYNDAEYKGKYFLIDGQQRVTTVYLLLLNLFISTDEKEDFKNKYFKDKQLKIDFKVRESSHDFFKNFIGFCLDHDFTAVDDFETVFSKALFSQYWYFDDYKNDKTIQSIICNYVTLNSFVEKNKLQSKDFLNYILDYVDCWYFDTNISEQGEELYIYMNARGEQIQNNENIKADLLGALKDIDVAQISNREDFTEEKSLAGIKKYWGKKWEDWQDFFWVNKGSNVNADEGFNEFLRWVQIISMSKKSIIDIDNENENSLDKKDIIEVIKWEKKGIKLKVEFLDLIEIEKYIEATKFIFSSSNYTSLKDIYVDFDLNLGNLFEQNWLQSYSKTESKVNHLSQIDCFRIIPILEFVKEQKEIDDFKSIEIYRFARYLFNLSRIDNISKAANVNCINAIKLATLLQGSTIKILELEKISKSLFTAEEKAKFQLYKNPPNSLNREFLEISFWDLENVPVFKGEIAIAFDYINFDLENLDTVNIDDFIKVSSVFISIFKNEVSDLFRKAILSVEDYKVYESYTYSLGMNRYHLCKSTDEWNQFIHSSSCLRSIILRLQAYEDFDNQLKAIIDENINTIEDWRLKYLKSELSTLRFCQDKRVCVDGSDIYLLKTTKVYNEGYYKQLN</sequence>
<reference evidence="4" key="2">
    <citation type="submission" date="2017-01" db="EMBL/GenBank/DDBJ databases">
        <authorList>
            <person name="Varghese N."/>
            <person name="Submissions S."/>
        </authorList>
    </citation>
    <scope>NUCLEOTIDE SEQUENCE [LARGE SCALE GENOMIC DNA]</scope>
    <source>
        <strain evidence="4">DSM 21068</strain>
    </source>
</reference>
<dbReference type="AlphaFoldDB" id="A0A1N7L5G1"/>
<feature type="domain" description="GmrSD restriction endonucleases N-terminal" evidence="1">
    <location>
        <begin position="9"/>
        <end position="260"/>
    </location>
</feature>
<dbReference type="EMBL" id="FTOJ01000002">
    <property type="protein sequence ID" value="SIS69054.1"/>
    <property type="molecule type" value="Genomic_DNA"/>
</dbReference>
<evidence type="ECO:0000313" key="2">
    <source>
        <dbReference type="EMBL" id="PQA97379.1"/>
    </source>
</evidence>
<evidence type="ECO:0000259" key="1">
    <source>
        <dbReference type="Pfam" id="PF03235"/>
    </source>
</evidence>
<dbReference type="STRING" id="551459.SAMN05421796_10242"/>
<dbReference type="OrthoDB" id="3654724at2"/>
<dbReference type="Proteomes" id="UP000186246">
    <property type="component" value="Unassembled WGS sequence"/>
</dbReference>
<dbReference type="RefSeq" id="WP_076450234.1">
    <property type="nucleotide sequence ID" value="NZ_FTOJ01000002.1"/>
</dbReference>
<proteinExistence type="predicted"/>
<dbReference type="Pfam" id="PF03235">
    <property type="entry name" value="GmrSD_N"/>
    <property type="match status" value="1"/>
</dbReference>
<protein>
    <recommendedName>
        <fullName evidence="1">GmrSD restriction endonucleases N-terminal domain-containing protein</fullName>
    </recommendedName>
</protein>
<dbReference type="PANTHER" id="PTHR35149:SF2">
    <property type="entry name" value="DUF262 DOMAIN-CONTAINING PROTEIN"/>
    <property type="match status" value="1"/>
</dbReference>
<dbReference type="EMBL" id="MUGO01000002">
    <property type="protein sequence ID" value="PQA97379.1"/>
    <property type="molecule type" value="Genomic_DNA"/>
</dbReference>
<accession>A0A1N7L5G1</accession>
<organism evidence="3 4">
    <name type="scientific">Chryseobacterium piscicola</name>
    <dbReference type="NCBI Taxonomy" id="551459"/>
    <lineage>
        <taxon>Bacteria</taxon>
        <taxon>Pseudomonadati</taxon>
        <taxon>Bacteroidota</taxon>
        <taxon>Flavobacteriia</taxon>
        <taxon>Flavobacteriales</taxon>
        <taxon>Weeksellaceae</taxon>
        <taxon>Chryseobacterium group</taxon>
        <taxon>Chryseobacterium</taxon>
    </lineage>
</organism>
<dbReference type="InterPro" id="IPR004919">
    <property type="entry name" value="GmrSD_N"/>
</dbReference>
<gene>
    <name evidence="2" type="ORF">B0A70_01555</name>
    <name evidence="3" type="ORF">SAMN05421796_10242</name>
</gene>
<evidence type="ECO:0000313" key="4">
    <source>
        <dbReference type="Proteomes" id="UP000186246"/>
    </source>
</evidence>
<evidence type="ECO:0000313" key="3">
    <source>
        <dbReference type="EMBL" id="SIS69054.1"/>
    </source>
</evidence>
<dbReference type="Proteomes" id="UP000238314">
    <property type="component" value="Unassembled WGS sequence"/>
</dbReference>
<reference evidence="3" key="3">
    <citation type="submission" date="2017-01" db="EMBL/GenBank/DDBJ databases">
        <authorList>
            <person name="Mah S.A."/>
            <person name="Swanson W.J."/>
            <person name="Moy G.W."/>
            <person name="Vacquier V.D."/>
        </authorList>
    </citation>
    <scope>NUCLEOTIDE SEQUENCE [LARGE SCALE GENOMIC DNA]</scope>
    <source>
        <strain evidence="3">DSM 21068</strain>
    </source>
</reference>
<keyword evidence="5" id="KW-1185">Reference proteome</keyword>
<name>A0A1N7L5G1_9FLAO</name>
<dbReference type="PANTHER" id="PTHR35149">
    <property type="entry name" value="SLL5132 PROTEIN"/>
    <property type="match status" value="1"/>
</dbReference>